<name>A0A8B0SIG0_9STRA</name>
<dbReference type="PANTHER" id="PTHR11880">
    <property type="entry name" value="RIBOSOMAL PROTEIN S19P FAMILY MEMBER"/>
    <property type="match status" value="1"/>
</dbReference>
<dbReference type="NCBIfam" id="TIGR01050">
    <property type="entry name" value="rpsS_bact"/>
    <property type="match status" value="1"/>
</dbReference>
<evidence type="ECO:0000256" key="7">
    <source>
        <dbReference type="RuleBase" id="RU003485"/>
    </source>
</evidence>
<dbReference type="InterPro" id="IPR023575">
    <property type="entry name" value="Ribosomal_uS19_SF"/>
</dbReference>
<dbReference type="GeneID" id="70637925"/>
<dbReference type="PRINTS" id="PR00975">
    <property type="entry name" value="RIBOSOMALS19"/>
</dbReference>
<dbReference type="HAMAP" id="MF_00531">
    <property type="entry name" value="Ribosomal_uS19"/>
    <property type="match status" value="1"/>
</dbReference>
<dbReference type="RefSeq" id="YP_010252059.1">
    <property type="nucleotide sequence ID" value="NC_060383.1"/>
</dbReference>
<dbReference type="GO" id="GO:0006412">
    <property type="term" value="P:translation"/>
    <property type="evidence" value="ECO:0007669"/>
    <property type="project" value="InterPro"/>
</dbReference>
<dbReference type="GO" id="GO:0019843">
    <property type="term" value="F:rRNA binding"/>
    <property type="evidence" value="ECO:0007669"/>
    <property type="project" value="UniProtKB-KW"/>
</dbReference>
<dbReference type="Pfam" id="PF00203">
    <property type="entry name" value="Ribosomal_S19"/>
    <property type="match status" value="1"/>
</dbReference>
<dbReference type="InterPro" id="IPR005732">
    <property type="entry name" value="Ribosomal_uS19_bac-type"/>
</dbReference>
<dbReference type="GO" id="GO:0005763">
    <property type="term" value="C:mitochondrial small ribosomal subunit"/>
    <property type="evidence" value="ECO:0007669"/>
    <property type="project" value="TreeGrafter"/>
</dbReference>
<dbReference type="GO" id="GO:0003735">
    <property type="term" value="F:structural constituent of ribosome"/>
    <property type="evidence" value="ECO:0007669"/>
    <property type="project" value="InterPro"/>
</dbReference>
<dbReference type="FunFam" id="3.30.860.10:FF:000001">
    <property type="entry name" value="30S ribosomal protein S19"/>
    <property type="match status" value="1"/>
</dbReference>
<keyword evidence="3" id="KW-0694">RNA-binding</keyword>
<dbReference type="InterPro" id="IPR020934">
    <property type="entry name" value="Ribosomal_uS19_CS"/>
</dbReference>
<keyword evidence="4 7" id="KW-0689">Ribosomal protein</keyword>
<dbReference type="AlphaFoldDB" id="A0A8B0SIG0"/>
<geneLocation type="mitochondrion" evidence="8"/>
<evidence type="ECO:0000256" key="3">
    <source>
        <dbReference type="ARBA" id="ARBA00022884"/>
    </source>
</evidence>
<dbReference type="SUPFAM" id="SSF54570">
    <property type="entry name" value="Ribosomal protein S19"/>
    <property type="match status" value="1"/>
</dbReference>
<keyword evidence="2" id="KW-0699">rRNA-binding</keyword>
<keyword evidence="5 7" id="KW-0687">Ribonucleoprotein</keyword>
<dbReference type="PROSITE" id="PS00323">
    <property type="entry name" value="RIBOSOMAL_S19"/>
    <property type="match status" value="1"/>
</dbReference>
<dbReference type="PIRSF" id="PIRSF002144">
    <property type="entry name" value="Ribosomal_S19"/>
    <property type="match status" value="1"/>
</dbReference>
<reference evidence="8" key="1">
    <citation type="submission" date="2020-09" db="EMBL/GenBank/DDBJ databases">
        <authorList>
            <person name="Liu K."/>
            <person name="Chen N."/>
        </authorList>
    </citation>
    <scope>NUCLEOTIDE SEQUENCE</scope>
    <source>
        <strain evidence="8">CNS00050</strain>
    </source>
</reference>
<keyword evidence="8" id="KW-0496">Mitochondrion</keyword>
<evidence type="ECO:0000256" key="1">
    <source>
        <dbReference type="ARBA" id="ARBA00007345"/>
    </source>
</evidence>
<dbReference type="GO" id="GO:0000028">
    <property type="term" value="P:ribosomal small subunit assembly"/>
    <property type="evidence" value="ECO:0007669"/>
    <property type="project" value="TreeGrafter"/>
</dbReference>
<dbReference type="PANTHER" id="PTHR11880:SF8">
    <property type="entry name" value="SMALL RIBOSOMAL SUBUNIT PROTEIN US19M"/>
    <property type="match status" value="1"/>
</dbReference>
<proteinExistence type="inferred from homology"/>
<dbReference type="EMBL" id="MW013552">
    <property type="protein sequence ID" value="QTX08902.1"/>
    <property type="molecule type" value="Genomic_DNA"/>
</dbReference>
<gene>
    <name evidence="8" type="primary">rps19</name>
</gene>
<dbReference type="Gene3D" id="3.30.860.10">
    <property type="entry name" value="30s Ribosomal Protein S19, Chain A"/>
    <property type="match status" value="1"/>
</dbReference>
<organism evidence="8">
    <name type="scientific">Thalassiosira rotula</name>
    <dbReference type="NCBI Taxonomy" id="49265"/>
    <lineage>
        <taxon>Eukaryota</taxon>
        <taxon>Sar</taxon>
        <taxon>Stramenopiles</taxon>
        <taxon>Ochrophyta</taxon>
        <taxon>Bacillariophyta</taxon>
        <taxon>Coscinodiscophyceae</taxon>
        <taxon>Thalassiosirophycidae</taxon>
        <taxon>Thalassiosirales</taxon>
        <taxon>Thalassiosiraceae</taxon>
        <taxon>Thalassiosira</taxon>
    </lineage>
</organism>
<comment type="similarity">
    <text evidence="1 7">Belongs to the universal ribosomal protein uS19 family.</text>
</comment>
<protein>
    <recommendedName>
        <fullName evidence="6">Small ribosomal subunit protein uS19c</fullName>
    </recommendedName>
</protein>
<accession>A0A8B0SIG0</accession>
<evidence type="ECO:0000256" key="5">
    <source>
        <dbReference type="ARBA" id="ARBA00023274"/>
    </source>
</evidence>
<evidence type="ECO:0000256" key="4">
    <source>
        <dbReference type="ARBA" id="ARBA00022980"/>
    </source>
</evidence>
<dbReference type="InterPro" id="IPR002222">
    <property type="entry name" value="Ribosomal_uS19"/>
</dbReference>
<sequence length="87" mass="10107">MSRVKWKGPYIEDKLLKTVKNSLLVSKSNIKIVSKNFVILPKFIGFTVQVYNGKTFIIVKVINEMVGHKLGEFVTTRKQFSYKKKKK</sequence>
<evidence type="ECO:0000256" key="2">
    <source>
        <dbReference type="ARBA" id="ARBA00022730"/>
    </source>
</evidence>
<evidence type="ECO:0000313" key="8">
    <source>
        <dbReference type="EMBL" id="QTX08902.1"/>
    </source>
</evidence>
<evidence type="ECO:0000256" key="6">
    <source>
        <dbReference type="ARBA" id="ARBA00035253"/>
    </source>
</evidence>